<evidence type="ECO:0000256" key="2">
    <source>
        <dbReference type="ARBA" id="ARBA00023315"/>
    </source>
</evidence>
<dbReference type="AlphaFoldDB" id="A0A1H7RR80"/>
<evidence type="ECO:0000313" key="5">
    <source>
        <dbReference type="Proteomes" id="UP000199664"/>
    </source>
</evidence>
<dbReference type="Proteomes" id="UP000199664">
    <property type="component" value="Unassembled WGS sequence"/>
</dbReference>
<dbReference type="InterPro" id="IPR016181">
    <property type="entry name" value="Acyl_CoA_acyltransferase"/>
</dbReference>
<dbReference type="PANTHER" id="PTHR43420:SF12">
    <property type="entry name" value="N-ACETYLTRANSFERASE DOMAIN-CONTAINING PROTEIN"/>
    <property type="match status" value="1"/>
</dbReference>
<dbReference type="STRING" id="1036779.SAMN04515666_104487"/>
<dbReference type="InterPro" id="IPR050680">
    <property type="entry name" value="YpeA/RimI_acetyltransf"/>
</dbReference>
<dbReference type="PANTHER" id="PTHR43420">
    <property type="entry name" value="ACETYLTRANSFERASE"/>
    <property type="match status" value="1"/>
</dbReference>
<organism evidence="4 5">
    <name type="scientific">Bosea lupini</name>
    <dbReference type="NCBI Taxonomy" id="1036779"/>
    <lineage>
        <taxon>Bacteria</taxon>
        <taxon>Pseudomonadati</taxon>
        <taxon>Pseudomonadota</taxon>
        <taxon>Alphaproteobacteria</taxon>
        <taxon>Hyphomicrobiales</taxon>
        <taxon>Boseaceae</taxon>
        <taxon>Bosea</taxon>
    </lineage>
</organism>
<dbReference type="EMBL" id="FOAN01000004">
    <property type="protein sequence ID" value="SEL62334.1"/>
    <property type="molecule type" value="Genomic_DNA"/>
</dbReference>
<dbReference type="InterPro" id="IPR000182">
    <property type="entry name" value="GNAT_dom"/>
</dbReference>
<evidence type="ECO:0000313" key="4">
    <source>
        <dbReference type="EMBL" id="SEL62334.1"/>
    </source>
</evidence>
<dbReference type="Gene3D" id="3.40.630.30">
    <property type="match status" value="1"/>
</dbReference>
<gene>
    <name evidence="4" type="ORF">SAMN04515666_104487</name>
</gene>
<evidence type="ECO:0000256" key="1">
    <source>
        <dbReference type="ARBA" id="ARBA00022679"/>
    </source>
</evidence>
<dbReference type="Pfam" id="PF00583">
    <property type="entry name" value="Acetyltransf_1"/>
    <property type="match status" value="1"/>
</dbReference>
<proteinExistence type="predicted"/>
<sequence length="165" mass="17837">MDWFQSLFQRRPKTGRAGPLDVRHARQVAALHHQGGFARLWEPGECAALLADRAVVAEGVFIGSANEPCGFVMSRLAADEAEILSIVVAGGKRRSGLGQTLLSAHLAQLAARGTARLFLEVEEGNAPAIALYRRLGFETVGRREGYYPKPDGSRAAALVMRRDLG</sequence>
<dbReference type="GO" id="GO:0016747">
    <property type="term" value="F:acyltransferase activity, transferring groups other than amino-acyl groups"/>
    <property type="evidence" value="ECO:0007669"/>
    <property type="project" value="InterPro"/>
</dbReference>
<keyword evidence="5" id="KW-1185">Reference proteome</keyword>
<feature type="domain" description="N-acetyltransferase" evidence="3">
    <location>
        <begin position="20"/>
        <end position="165"/>
    </location>
</feature>
<protein>
    <submittedName>
        <fullName evidence="4">Ribosomal-protein-alanine N-acetyltransferase</fullName>
    </submittedName>
</protein>
<dbReference type="RefSeq" id="WP_091835795.1">
    <property type="nucleotide sequence ID" value="NZ_FOAN01000004.1"/>
</dbReference>
<accession>A0A1H7RR80</accession>
<dbReference type="SUPFAM" id="SSF55729">
    <property type="entry name" value="Acyl-CoA N-acyltransferases (Nat)"/>
    <property type="match status" value="1"/>
</dbReference>
<dbReference type="PROSITE" id="PS51186">
    <property type="entry name" value="GNAT"/>
    <property type="match status" value="1"/>
</dbReference>
<dbReference type="OrthoDB" id="9804026at2"/>
<name>A0A1H7RR80_9HYPH</name>
<keyword evidence="2" id="KW-0012">Acyltransferase</keyword>
<reference evidence="5" key="1">
    <citation type="submission" date="2016-10" db="EMBL/GenBank/DDBJ databases">
        <authorList>
            <person name="Varghese N."/>
            <person name="Submissions S."/>
        </authorList>
    </citation>
    <scope>NUCLEOTIDE SEQUENCE [LARGE SCALE GENOMIC DNA]</scope>
    <source>
        <strain evidence="5">LMG 26383,CCUG 61248,R- 45681</strain>
    </source>
</reference>
<evidence type="ECO:0000259" key="3">
    <source>
        <dbReference type="PROSITE" id="PS51186"/>
    </source>
</evidence>
<keyword evidence="1 4" id="KW-0808">Transferase</keyword>
<dbReference type="CDD" id="cd04301">
    <property type="entry name" value="NAT_SF"/>
    <property type="match status" value="1"/>
</dbReference>